<sequence length="251" mass="27858">MKRTELHEAAANGRLLQLGNLIHQGSNVNAVDEYHFTPLHDAVINRKSACAKVLLKASANPNARDICNRTPLYFACCRVSLKCCELLLDNGAVVSNTIFQTAINCGCKSIVQLLVQSGAKVTTSCLSAACWSDISIMKTLLLSSQDAEEFVNRALHVAVQSNKPDHVKLLLEFGANPFHKNDDGQNSKEITLTNSECFKLLDIAQGAPHKLLELCRIWMMRYFRSINKDISCVNELPLPHPIAQYLMYNTD</sequence>
<dbReference type="STRING" id="51511.ENSCSAVP00000018202"/>
<dbReference type="Pfam" id="PF13637">
    <property type="entry name" value="Ank_4"/>
    <property type="match status" value="1"/>
</dbReference>
<dbReference type="SMART" id="SM00248">
    <property type="entry name" value="ANK"/>
    <property type="match status" value="5"/>
</dbReference>
<evidence type="ECO:0000256" key="2">
    <source>
        <dbReference type="ARBA" id="ARBA00005949"/>
    </source>
</evidence>
<dbReference type="UniPathway" id="UPA00143"/>
<dbReference type="PROSITE" id="PS50297">
    <property type="entry name" value="ANK_REP_REGION"/>
    <property type="match status" value="1"/>
</dbReference>
<dbReference type="SUPFAM" id="SSF158235">
    <property type="entry name" value="SOCS box-like"/>
    <property type="match status" value="1"/>
</dbReference>
<dbReference type="GeneTree" id="ENSGT00940000168131"/>
<keyword evidence="3" id="KW-0677">Repeat</keyword>
<accession>H2ZKT6</accession>
<comment type="similarity">
    <text evidence="2">Belongs to the ankyrin SOCS box (ASB) family.</text>
</comment>
<proteinExistence type="inferred from homology"/>
<feature type="repeat" description="ANK" evidence="5">
    <location>
        <begin position="1"/>
        <end position="33"/>
    </location>
</feature>
<organism evidence="7 8">
    <name type="scientific">Ciona savignyi</name>
    <name type="common">Pacific transparent sea squirt</name>
    <dbReference type="NCBI Taxonomy" id="51511"/>
    <lineage>
        <taxon>Eukaryota</taxon>
        <taxon>Metazoa</taxon>
        <taxon>Chordata</taxon>
        <taxon>Tunicata</taxon>
        <taxon>Ascidiacea</taxon>
        <taxon>Phlebobranchia</taxon>
        <taxon>Cionidae</taxon>
        <taxon>Ciona</taxon>
    </lineage>
</organism>
<reference evidence="7" key="2">
    <citation type="submission" date="2025-08" db="UniProtKB">
        <authorList>
            <consortium name="Ensembl"/>
        </authorList>
    </citation>
    <scope>IDENTIFICATION</scope>
</reference>
<evidence type="ECO:0000256" key="4">
    <source>
        <dbReference type="ARBA" id="ARBA00023043"/>
    </source>
</evidence>
<dbReference type="eggNOG" id="KOG0504">
    <property type="taxonomic scope" value="Eukaryota"/>
</dbReference>
<evidence type="ECO:0000313" key="7">
    <source>
        <dbReference type="Ensembl" id="ENSCSAVP00000018202.1"/>
    </source>
</evidence>
<dbReference type="InParanoid" id="H2ZKT6"/>
<reference evidence="8" key="1">
    <citation type="submission" date="2003-08" db="EMBL/GenBank/DDBJ databases">
        <authorList>
            <person name="Birren B."/>
            <person name="Nusbaum C."/>
            <person name="Abebe A."/>
            <person name="Abouelleil A."/>
            <person name="Adekoya E."/>
            <person name="Ait-zahra M."/>
            <person name="Allen N."/>
            <person name="Allen T."/>
            <person name="An P."/>
            <person name="Anderson M."/>
            <person name="Anderson S."/>
            <person name="Arachchi H."/>
            <person name="Armbruster J."/>
            <person name="Bachantsang P."/>
            <person name="Baldwin J."/>
            <person name="Barry A."/>
            <person name="Bayul T."/>
            <person name="Blitshsteyn B."/>
            <person name="Bloom T."/>
            <person name="Blye J."/>
            <person name="Boguslavskiy L."/>
            <person name="Borowsky M."/>
            <person name="Boukhgalter B."/>
            <person name="Brunache A."/>
            <person name="Butler J."/>
            <person name="Calixte N."/>
            <person name="Calvo S."/>
            <person name="Camarata J."/>
            <person name="Campo K."/>
            <person name="Chang J."/>
            <person name="Cheshatsang Y."/>
            <person name="Citroen M."/>
            <person name="Collymore A."/>
            <person name="Considine T."/>
            <person name="Cook A."/>
            <person name="Cooke P."/>
            <person name="Corum B."/>
            <person name="Cuomo C."/>
            <person name="David R."/>
            <person name="Dawoe T."/>
            <person name="Degray S."/>
            <person name="Dodge S."/>
            <person name="Dooley K."/>
            <person name="Dorje P."/>
            <person name="Dorjee K."/>
            <person name="Dorris L."/>
            <person name="Duffey N."/>
            <person name="Dupes A."/>
            <person name="Elkins T."/>
            <person name="Engels R."/>
            <person name="Erickson J."/>
            <person name="Farina A."/>
            <person name="Faro S."/>
            <person name="Ferreira P."/>
            <person name="Fischer H."/>
            <person name="Fitzgerald M."/>
            <person name="Foley K."/>
            <person name="Gage D."/>
            <person name="Galagan J."/>
            <person name="Gearin G."/>
            <person name="Gnerre S."/>
            <person name="Gnirke A."/>
            <person name="Goyette A."/>
            <person name="Graham J."/>
            <person name="Grandbois E."/>
            <person name="Gyaltsen K."/>
            <person name="Hafez N."/>
            <person name="Hagopian D."/>
            <person name="Hagos B."/>
            <person name="Hall J."/>
            <person name="Hatcher B."/>
            <person name="Heller A."/>
            <person name="Higgins H."/>
            <person name="Honan T."/>
            <person name="Horn A."/>
            <person name="Houde N."/>
            <person name="Hughes L."/>
            <person name="Hulme W."/>
            <person name="Husby E."/>
            <person name="Iliev I."/>
            <person name="Jaffe D."/>
            <person name="Jones C."/>
            <person name="Kamal M."/>
            <person name="Kamat A."/>
            <person name="Kamvysselis M."/>
            <person name="Karlsson E."/>
            <person name="Kells C."/>
            <person name="Kieu A."/>
            <person name="Kisner P."/>
            <person name="Kodira C."/>
            <person name="Kulbokas E."/>
            <person name="Labutti K."/>
            <person name="Lama D."/>
            <person name="Landers T."/>
            <person name="Leger J."/>
            <person name="Levine S."/>
            <person name="Lewis D."/>
            <person name="Lewis T."/>
            <person name="Lindblad-toh K."/>
            <person name="Liu X."/>
            <person name="Lokyitsang T."/>
            <person name="Lokyitsang Y."/>
            <person name="Lucien O."/>
            <person name="Lui A."/>
            <person name="Ma L.J."/>
            <person name="Mabbitt R."/>
            <person name="Macdonald J."/>
            <person name="Maclean C."/>
            <person name="Major J."/>
            <person name="Manning J."/>
            <person name="Marabella R."/>
            <person name="Maru K."/>
            <person name="Matthews C."/>
            <person name="Mauceli E."/>
            <person name="Mccarthy M."/>
            <person name="Mcdonough S."/>
            <person name="Mcghee T."/>
            <person name="Meldrim J."/>
            <person name="Meneus L."/>
            <person name="Mesirov J."/>
            <person name="Mihalev A."/>
            <person name="Mihova T."/>
            <person name="Mikkelsen T."/>
            <person name="Mlenga V."/>
            <person name="Moru K."/>
            <person name="Mozes J."/>
            <person name="Mulrain L."/>
            <person name="Munson G."/>
            <person name="Naylor J."/>
            <person name="Newes C."/>
            <person name="Nguyen C."/>
            <person name="Nguyen N."/>
            <person name="Nguyen T."/>
            <person name="Nicol R."/>
            <person name="Nielsen C."/>
            <person name="Nizzari M."/>
            <person name="Norbu C."/>
            <person name="Norbu N."/>
            <person name="O'donnell P."/>
            <person name="Okoawo O."/>
            <person name="O'leary S."/>
            <person name="Omotosho B."/>
            <person name="O'neill K."/>
            <person name="Osman S."/>
            <person name="Parker S."/>
            <person name="Perrin D."/>
            <person name="Phunkhang P."/>
            <person name="Piqani B."/>
            <person name="Purcell S."/>
            <person name="Rachupka T."/>
            <person name="Ramasamy U."/>
            <person name="Rameau R."/>
            <person name="Ray V."/>
            <person name="Raymond C."/>
            <person name="Retta R."/>
            <person name="Richardson S."/>
            <person name="Rise C."/>
            <person name="Rodriguez J."/>
            <person name="Rogers J."/>
            <person name="Rogov P."/>
            <person name="Rutman M."/>
            <person name="Schupbach R."/>
            <person name="Seaman C."/>
            <person name="Settipalli S."/>
            <person name="Sharpe T."/>
            <person name="Sheridan J."/>
            <person name="Sherpa N."/>
            <person name="Shi J."/>
            <person name="Smirnov S."/>
            <person name="Smith C."/>
            <person name="Sougnez C."/>
            <person name="Spencer B."/>
            <person name="Stalker J."/>
            <person name="Stange-thomann N."/>
            <person name="Stavropoulos S."/>
            <person name="Stetson K."/>
            <person name="Stone C."/>
            <person name="Stone S."/>
            <person name="Stubbs M."/>
            <person name="Talamas J."/>
            <person name="Tchuinga P."/>
            <person name="Tenzing P."/>
            <person name="Tesfaye S."/>
            <person name="Theodore J."/>
            <person name="Thoulutsang Y."/>
            <person name="Topham K."/>
            <person name="Towey S."/>
            <person name="Tsamla T."/>
            <person name="Tsomo N."/>
            <person name="Vallee D."/>
            <person name="Vassiliev H."/>
            <person name="Venkataraman V."/>
            <person name="Vinson J."/>
            <person name="Vo A."/>
            <person name="Wade C."/>
            <person name="Wang S."/>
            <person name="Wangchuk T."/>
            <person name="Wangdi T."/>
            <person name="Whittaker C."/>
            <person name="Wilkinson J."/>
            <person name="Wu Y."/>
            <person name="Wyman D."/>
            <person name="Yadav S."/>
            <person name="Yang S."/>
            <person name="Yang X."/>
            <person name="Yeager S."/>
            <person name="Yee E."/>
            <person name="Young G."/>
            <person name="Zainoun J."/>
            <person name="Zembeck L."/>
            <person name="Zimmer A."/>
            <person name="Zody M."/>
            <person name="Lander E."/>
        </authorList>
    </citation>
    <scope>NUCLEOTIDE SEQUENCE [LARGE SCALE GENOMIC DNA]</scope>
</reference>
<dbReference type="Pfam" id="PF00023">
    <property type="entry name" value="Ank"/>
    <property type="match status" value="1"/>
</dbReference>
<evidence type="ECO:0000256" key="1">
    <source>
        <dbReference type="ARBA" id="ARBA00004906"/>
    </source>
</evidence>
<dbReference type="GO" id="GO:0045732">
    <property type="term" value="P:positive regulation of protein catabolic process"/>
    <property type="evidence" value="ECO:0007669"/>
    <property type="project" value="TreeGrafter"/>
</dbReference>
<keyword evidence="8" id="KW-1185">Reference proteome</keyword>
<dbReference type="AlphaFoldDB" id="H2ZKT6"/>
<feature type="domain" description="SOCS box" evidence="6">
    <location>
        <begin position="208"/>
        <end position="251"/>
    </location>
</feature>
<dbReference type="InterPro" id="IPR002110">
    <property type="entry name" value="Ankyrin_rpt"/>
</dbReference>
<dbReference type="InterPro" id="IPR001496">
    <property type="entry name" value="SOCS_box"/>
</dbReference>
<protein>
    <recommendedName>
        <fullName evidence="6">SOCS box domain-containing protein</fullName>
    </recommendedName>
</protein>
<dbReference type="PROSITE" id="PS50225">
    <property type="entry name" value="SOCS"/>
    <property type="match status" value="1"/>
</dbReference>
<reference evidence="7" key="3">
    <citation type="submission" date="2025-09" db="UniProtKB">
        <authorList>
            <consortium name="Ensembl"/>
        </authorList>
    </citation>
    <scope>IDENTIFICATION</scope>
</reference>
<comment type="pathway">
    <text evidence="1">Protein modification; protein ubiquitination.</text>
</comment>
<evidence type="ECO:0000259" key="6">
    <source>
        <dbReference type="PROSITE" id="PS50225"/>
    </source>
</evidence>
<dbReference type="InterPro" id="IPR036770">
    <property type="entry name" value="Ankyrin_rpt-contain_sf"/>
</dbReference>
<dbReference type="OMA" id="NNEACIL"/>
<dbReference type="Ensembl" id="ENSCSAVT00000018400.1">
    <property type="protein sequence ID" value="ENSCSAVP00000018202.1"/>
    <property type="gene ID" value="ENSCSAVG00000010708.1"/>
</dbReference>
<evidence type="ECO:0000256" key="3">
    <source>
        <dbReference type="ARBA" id="ARBA00022737"/>
    </source>
</evidence>
<dbReference type="SUPFAM" id="SSF48403">
    <property type="entry name" value="Ankyrin repeat"/>
    <property type="match status" value="1"/>
</dbReference>
<dbReference type="InterPro" id="IPR036036">
    <property type="entry name" value="SOCS_box-like_dom_sf"/>
</dbReference>
<dbReference type="PANTHER" id="PTHR24136:SF15">
    <property type="entry name" value="ANK_REP_REGION DOMAIN-CONTAINING PROTEIN"/>
    <property type="match status" value="1"/>
</dbReference>
<feature type="repeat" description="ANK" evidence="5">
    <location>
        <begin position="34"/>
        <end position="66"/>
    </location>
</feature>
<dbReference type="HOGENOM" id="CLU_1106801_0_0_1"/>
<evidence type="ECO:0000313" key="8">
    <source>
        <dbReference type="Proteomes" id="UP000007875"/>
    </source>
</evidence>
<keyword evidence="4 5" id="KW-0040">ANK repeat</keyword>
<dbReference type="PANTHER" id="PTHR24136">
    <property type="entry name" value="SOWAH (DROSOPHILA) HOMOLOG"/>
    <property type="match status" value="1"/>
</dbReference>
<dbReference type="Pfam" id="PF12796">
    <property type="entry name" value="Ank_2"/>
    <property type="match status" value="1"/>
</dbReference>
<name>H2ZKT6_CIOSA</name>
<dbReference type="PROSITE" id="PS50088">
    <property type="entry name" value="ANK_REPEAT"/>
    <property type="match status" value="3"/>
</dbReference>
<dbReference type="InterPro" id="IPR051573">
    <property type="entry name" value="Ankyrin-SOCS_box_domain"/>
</dbReference>
<dbReference type="Proteomes" id="UP000007875">
    <property type="component" value="Unassembled WGS sequence"/>
</dbReference>
<dbReference type="Gene3D" id="1.25.40.20">
    <property type="entry name" value="Ankyrin repeat-containing domain"/>
    <property type="match status" value="1"/>
</dbReference>
<feature type="repeat" description="ANK" evidence="5">
    <location>
        <begin position="154"/>
        <end position="182"/>
    </location>
</feature>
<dbReference type="GO" id="GO:0016567">
    <property type="term" value="P:protein ubiquitination"/>
    <property type="evidence" value="ECO:0007669"/>
    <property type="project" value="UniProtKB-UniPathway"/>
</dbReference>
<evidence type="ECO:0000256" key="5">
    <source>
        <dbReference type="PROSITE-ProRule" id="PRU00023"/>
    </source>
</evidence>
<dbReference type="GO" id="GO:0035556">
    <property type="term" value="P:intracellular signal transduction"/>
    <property type="evidence" value="ECO:0007669"/>
    <property type="project" value="InterPro"/>
</dbReference>